<dbReference type="Proteomes" id="UP001148838">
    <property type="component" value="Unassembled WGS sequence"/>
</dbReference>
<dbReference type="PANTHER" id="PTHR10091:SF0">
    <property type="entry name" value="GALACTOSE MUTAROTASE"/>
    <property type="match status" value="1"/>
</dbReference>
<protein>
    <recommendedName>
        <fullName evidence="4">Galactose mutarotase</fullName>
    </recommendedName>
    <alternativeName>
        <fullName evidence="7">Aldose 1-epimerase</fullName>
    </alternativeName>
</protein>
<dbReference type="EMBL" id="JAJSOF020000017">
    <property type="protein sequence ID" value="KAJ4439271.1"/>
    <property type="molecule type" value="Genomic_DNA"/>
</dbReference>
<gene>
    <name evidence="9" type="ORF">ANN_07391</name>
</gene>
<comment type="caution">
    <text evidence="9">The sequence shown here is derived from an EMBL/GenBank/DDBJ whole genome shotgun (WGS) entry which is preliminary data.</text>
</comment>
<dbReference type="InterPro" id="IPR011013">
    <property type="entry name" value="Gal_mutarotase_sf_dom"/>
</dbReference>
<accession>A0ABQ8SYM0</accession>
<dbReference type="InterPro" id="IPR008183">
    <property type="entry name" value="Aldose_1/G6P_1-epimerase"/>
</dbReference>
<name>A0ABQ8SYM0_PERAM</name>
<dbReference type="InterPro" id="IPR014718">
    <property type="entry name" value="GH-type_carb-bd"/>
</dbReference>
<dbReference type="Pfam" id="PF01263">
    <property type="entry name" value="Aldose_epim"/>
    <property type="match status" value="1"/>
</dbReference>
<keyword evidence="10" id="KW-1185">Reference proteome</keyword>
<comment type="pathway">
    <text evidence="2">Carbohydrate metabolism; galactose metabolism.</text>
</comment>
<evidence type="ECO:0000313" key="9">
    <source>
        <dbReference type="EMBL" id="KAJ4439271.1"/>
    </source>
</evidence>
<evidence type="ECO:0000256" key="6">
    <source>
        <dbReference type="ARBA" id="ARBA00023277"/>
    </source>
</evidence>
<dbReference type="PANTHER" id="PTHR10091">
    <property type="entry name" value="ALDOSE-1-EPIMERASE"/>
    <property type="match status" value="1"/>
</dbReference>
<keyword evidence="6" id="KW-0119">Carbohydrate metabolism</keyword>
<evidence type="ECO:0000256" key="1">
    <source>
        <dbReference type="ARBA" id="ARBA00001712"/>
    </source>
</evidence>
<evidence type="ECO:0000313" key="10">
    <source>
        <dbReference type="Proteomes" id="UP001148838"/>
    </source>
</evidence>
<dbReference type="SUPFAM" id="SSF74650">
    <property type="entry name" value="Galactose mutarotase-like"/>
    <property type="match status" value="1"/>
</dbReference>
<reference evidence="9 10" key="1">
    <citation type="journal article" date="2022" name="Allergy">
        <title>Genome assembly and annotation of Periplaneta americana reveal a comprehensive cockroach allergen profile.</title>
        <authorList>
            <person name="Wang L."/>
            <person name="Xiong Q."/>
            <person name="Saelim N."/>
            <person name="Wang L."/>
            <person name="Nong W."/>
            <person name="Wan A.T."/>
            <person name="Shi M."/>
            <person name="Liu X."/>
            <person name="Cao Q."/>
            <person name="Hui J.H.L."/>
            <person name="Sookrung N."/>
            <person name="Leung T.F."/>
            <person name="Tungtrongchitr A."/>
            <person name="Tsui S.K.W."/>
        </authorList>
    </citation>
    <scope>NUCLEOTIDE SEQUENCE [LARGE SCALE GENOMIC DNA]</scope>
    <source>
        <strain evidence="9">PWHHKU_190912</strain>
    </source>
</reference>
<keyword evidence="5" id="KW-0413">Isomerase</keyword>
<evidence type="ECO:0000256" key="3">
    <source>
        <dbReference type="ARBA" id="ARBA00006206"/>
    </source>
</evidence>
<evidence type="ECO:0000256" key="4">
    <source>
        <dbReference type="ARBA" id="ARBA00021023"/>
    </source>
</evidence>
<comment type="catalytic activity">
    <reaction evidence="1">
        <text>alpha-D-galactose = beta-D-galactose</text>
        <dbReference type="Rhea" id="RHEA:28675"/>
        <dbReference type="ChEBI" id="CHEBI:27667"/>
        <dbReference type="ChEBI" id="CHEBI:28061"/>
        <dbReference type="EC" id="5.1.3.3"/>
    </reaction>
    <physiologicalReaction direction="right-to-left" evidence="1">
        <dbReference type="Rhea" id="RHEA:28677"/>
    </physiologicalReaction>
</comment>
<sequence length="225" mass="24911">MPEGTTIIEDGFGFVKNPEKEIADIVRRFTLTNKNNVQVQVISYGATITSVKCPDSKGRIHDVVLGFDDLEGYIRNQHAYFGSILGRVANRVANGRFRLGSREFELTKNAGDFQLHGGIKGFDQVVWQSYVSNGRVVFTYLSKDGEEGYPGDVMTQVAYSLLDDNSLKLEMRAMSSRPTPVNLSNHVYFNLAGHCAGPKALYEHYACINADKVLVVTPDLIPTGK</sequence>
<evidence type="ECO:0000256" key="7">
    <source>
        <dbReference type="ARBA" id="ARBA00032729"/>
    </source>
</evidence>
<dbReference type="CDD" id="cd09019">
    <property type="entry name" value="galactose_mutarotase_like"/>
    <property type="match status" value="1"/>
</dbReference>
<evidence type="ECO:0000256" key="8">
    <source>
        <dbReference type="ARBA" id="ARBA00045743"/>
    </source>
</evidence>
<dbReference type="Gene3D" id="2.70.98.10">
    <property type="match status" value="1"/>
</dbReference>
<proteinExistence type="inferred from homology"/>
<dbReference type="InterPro" id="IPR047215">
    <property type="entry name" value="Galactose_mutarotase-like"/>
</dbReference>
<evidence type="ECO:0000256" key="5">
    <source>
        <dbReference type="ARBA" id="ARBA00023235"/>
    </source>
</evidence>
<evidence type="ECO:0000256" key="2">
    <source>
        <dbReference type="ARBA" id="ARBA00004947"/>
    </source>
</evidence>
<comment type="similarity">
    <text evidence="3">Belongs to the aldose epimerase family.</text>
</comment>
<comment type="function">
    <text evidence="8">Mutarotase that catalyzes the interconversion of beta-D-galactose and alpha-D-galactose during galactose metabolism. Beta-D-galactose is metabolized in the liver into glucose 1-phosphate, the primary metabolic fuel, by the action of four enzymes that constitute the Leloir pathway: GALM, GALK1 (galactokinase), GALT (galactose-1-phosphate uridylyltransferase) and GALE (UDP-galactose-4'-epimerase). Involved in the maintenance of the equilibrium between the beta- and alpha-anomers of galactose, therefore ensuring a sufficient supply of the alpha-anomer for GALK1. Also active on D-glucose although shows a preference for galactose over glucose.</text>
</comment>
<organism evidence="9 10">
    <name type="scientific">Periplaneta americana</name>
    <name type="common">American cockroach</name>
    <name type="synonym">Blatta americana</name>
    <dbReference type="NCBI Taxonomy" id="6978"/>
    <lineage>
        <taxon>Eukaryota</taxon>
        <taxon>Metazoa</taxon>
        <taxon>Ecdysozoa</taxon>
        <taxon>Arthropoda</taxon>
        <taxon>Hexapoda</taxon>
        <taxon>Insecta</taxon>
        <taxon>Pterygota</taxon>
        <taxon>Neoptera</taxon>
        <taxon>Polyneoptera</taxon>
        <taxon>Dictyoptera</taxon>
        <taxon>Blattodea</taxon>
        <taxon>Blattoidea</taxon>
        <taxon>Blattidae</taxon>
        <taxon>Blattinae</taxon>
        <taxon>Periplaneta</taxon>
    </lineage>
</organism>